<name>G1PVT2_MYOLU</name>
<evidence type="ECO:0000256" key="1">
    <source>
        <dbReference type="ARBA" id="ARBA00004300"/>
    </source>
</evidence>
<feature type="compositionally biased region" description="Pro residues" evidence="9">
    <location>
        <begin position="410"/>
        <end position="419"/>
    </location>
</feature>
<feature type="region of interest" description="Disordered" evidence="9">
    <location>
        <begin position="453"/>
        <end position="540"/>
    </location>
</feature>
<keyword evidence="5" id="KW-0677">Repeat</keyword>
<accession>G1PVT2</accession>
<dbReference type="InParanoid" id="G1PVT2"/>
<keyword evidence="12" id="KW-1185">Reference proteome</keyword>
<dbReference type="GO" id="GO:0000278">
    <property type="term" value="P:mitotic cell cycle"/>
    <property type="evidence" value="ECO:0007669"/>
    <property type="project" value="TreeGrafter"/>
</dbReference>
<dbReference type="InterPro" id="IPR036420">
    <property type="entry name" value="BRCT_dom_sf"/>
</dbReference>
<comment type="function">
    <text evidence="7">Implicated in chromosome condensation and DNA damage induced cellular responses. May play a role in neurogenesis and regulation of the size of the cerebral cortex.</text>
</comment>
<dbReference type="HOGENOM" id="CLU_022062_0_0_1"/>
<dbReference type="eggNOG" id="KOG4362">
    <property type="taxonomic scope" value="Eukaryota"/>
</dbReference>
<evidence type="ECO:0000256" key="6">
    <source>
        <dbReference type="ARBA" id="ARBA00023212"/>
    </source>
</evidence>
<dbReference type="PROSITE" id="PS50172">
    <property type="entry name" value="BRCT"/>
    <property type="match status" value="2"/>
</dbReference>
<reference evidence="11" key="2">
    <citation type="submission" date="2025-08" db="UniProtKB">
        <authorList>
            <consortium name="Ensembl"/>
        </authorList>
    </citation>
    <scope>IDENTIFICATION</scope>
</reference>
<dbReference type="SMART" id="SM00292">
    <property type="entry name" value="BRCT"/>
    <property type="match status" value="2"/>
</dbReference>
<keyword evidence="4" id="KW-0597">Phosphoprotein</keyword>
<gene>
    <name evidence="11" type="primary">MCPH1</name>
</gene>
<feature type="compositionally biased region" description="Basic and acidic residues" evidence="9">
    <location>
        <begin position="175"/>
        <end position="189"/>
    </location>
</feature>
<dbReference type="STRING" id="59463.ENSMLUP00000015467"/>
<dbReference type="AlphaFoldDB" id="G1PVT2"/>
<dbReference type="GO" id="GO:0005813">
    <property type="term" value="C:centrosome"/>
    <property type="evidence" value="ECO:0007669"/>
    <property type="project" value="UniProtKB-SubCell"/>
</dbReference>
<dbReference type="InterPro" id="IPR029504">
    <property type="entry name" value="Microcephalin_mammal"/>
</dbReference>
<feature type="region of interest" description="Disordered" evidence="9">
    <location>
        <begin position="172"/>
        <end position="205"/>
    </location>
</feature>
<evidence type="ECO:0000256" key="8">
    <source>
        <dbReference type="ARBA" id="ARBA00026061"/>
    </source>
</evidence>
<feature type="region of interest" description="Disordered" evidence="9">
    <location>
        <begin position="228"/>
        <end position="427"/>
    </location>
</feature>
<dbReference type="GO" id="GO:0021987">
    <property type="term" value="P:cerebral cortex development"/>
    <property type="evidence" value="ECO:0007669"/>
    <property type="project" value="InterPro"/>
</dbReference>
<dbReference type="Proteomes" id="UP000001074">
    <property type="component" value="Unassembled WGS sequence"/>
</dbReference>
<evidence type="ECO:0000256" key="5">
    <source>
        <dbReference type="ARBA" id="ARBA00022737"/>
    </source>
</evidence>
<dbReference type="Ensembl" id="ENSMLUT00000016968.2">
    <property type="protein sequence ID" value="ENSMLUP00000015467.2"/>
    <property type="gene ID" value="ENSMLUG00000016959.2"/>
</dbReference>
<dbReference type="Gene3D" id="3.40.50.10190">
    <property type="entry name" value="BRCT domain"/>
    <property type="match status" value="2"/>
</dbReference>
<dbReference type="GeneTree" id="ENSGT00390000018842"/>
<feature type="compositionally biased region" description="Basic and acidic residues" evidence="9">
    <location>
        <begin position="513"/>
        <end position="524"/>
    </location>
</feature>
<dbReference type="EMBL" id="AAPE02058705">
    <property type="status" value="NOT_ANNOTATED_CDS"/>
    <property type="molecule type" value="Genomic_DNA"/>
</dbReference>
<dbReference type="PANTHER" id="PTHR14625:SF3">
    <property type="entry name" value="MICROCEPHALIN"/>
    <property type="match status" value="1"/>
</dbReference>
<dbReference type="SUPFAM" id="SSF52113">
    <property type="entry name" value="BRCT domain"/>
    <property type="match status" value="2"/>
</dbReference>
<dbReference type="Pfam" id="PF12738">
    <property type="entry name" value="PTCB-BRCT"/>
    <property type="match status" value="1"/>
</dbReference>
<dbReference type="CDD" id="cd17716">
    <property type="entry name" value="BRCT_microcephalin_rpt1"/>
    <property type="match status" value="1"/>
</dbReference>
<feature type="domain" description="BRCT" evidence="10">
    <location>
        <begin position="2"/>
        <end position="94"/>
    </location>
</feature>
<reference evidence="11" key="3">
    <citation type="submission" date="2025-09" db="UniProtKB">
        <authorList>
            <consortium name="Ensembl"/>
        </authorList>
    </citation>
    <scope>IDENTIFICATION</scope>
</reference>
<evidence type="ECO:0000256" key="4">
    <source>
        <dbReference type="ARBA" id="ARBA00022553"/>
    </source>
</evidence>
<evidence type="ECO:0000313" key="11">
    <source>
        <dbReference type="Ensembl" id="ENSMLUP00000015467.2"/>
    </source>
</evidence>
<protein>
    <recommendedName>
        <fullName evidence="2">Microcephalin</fullName>
    </recommendedName>
</protein>
<keyword evidence="3" id="KW-0963">Cytoplasm</keyword>
<evidence type="ECO:0000256" key="3">
    <source>
        <dbReference type="ARBA" id="ARBA00022490"/>
    </source>
</evidence>
<dbReference type="OMA" id="AMEPRMT"/>
<evidence type="ECO:0000256" key="9">
    <source>
        <dbReference type="SAM" id="MobiDB-lite"/>
    </source>
</evidence>
<dbReference type="InterPro" id="IPR001357">
    <property type="entry name" value="BRCT_dom"/>
</dbReference>
<feature type="compositionally biased region" description="Basic residues" evidence="9">
    <location>
        <begin position="353"/>
        <end position="362"/>
    </location>
</feature>
<feature type="compositionally biased region" description="Basic and acidic residues" evidence="9">
    <location>
        <begin position="244"/>
        <end position="260"/>
    </location>
</feature>
<feature type="domain" description="BRCT" evidence="10">
    <location>
        <begin position="653"/>
        <end position="711"/>
    </location>
</feature>
<organism evidence="11 12">
    <name type="scientific">Myotis lucifugus</name>
    <name type="common">Little brown bat</name>
    <dbReference type="NCBI Taxonomy" id="59463"/>
    <lineage>
        <taxon>Eukaryota</taxon>
        <taxon>Metazoa</taxon>
        <taxon>Chordata</taxon>
        <taxon>Craniata</taxon>
        <taxon>Vertebrata</taxon>
        <taxon>Euteleostomi</taxon>
        <taxon>Mammalia</taxon>
        <taxon>Eutheria</taxon>
        <taxon>Laurasiatheria</taxon>
        <taxon>Chiroptera</taxon>
        <taxon>Yangochiroptera</taxon>
        <taxon>Vespertilionidae</taxon>
        <taxon>Myotis</taxon>
    </lineage>
</organism>
<dbReference type="Pfam" id="PF12258">
    <property type="entry name" value="Microcephalin"/>
    <property type="match status" value="1"/>
</dbReference>
<comment type="subcellular location">
    <subcellularLocation>
        <location evidence="1">Cytoplasm</location>
        <location evidence="1">Cytoskeleton</location>
        <location evidence="1">Microtubule organizing center</location>
        <location evidence="1">Centrosome</location>
    </subcellularLocation>
</comment>
<comment type="subunit">
    <text evidence="8">Interacts with CDC27 and maybe other components of the APC/C complex. Interacts with histone variant H2AX under DNA damage conditions.</text>
</comment>
<dbReference type="InterPro" id="IPR022047">
    <property type="entry name" value="Microcephalin-like"/>
</dbReference>
<dbReference type="CDD" id="cd17736">
    <property type="entry name" value="BRCT_microcephalin_rpt2"/>
    <property type="match status" value="1"/>
</dbReference>
<reference evidence="11 12" key="1">
    <citation type="journal article" date="2011" name="Nature">
        <title>A high-resolution map of human evolutionary constraint using 29 mammals.</title>
        <authorList>
            <person name="Lindblad-Toh K."/>
            <person name="Garber M."/>
            <person name="Zuk O."/>
            <person name="Lin M.F."/>
            <person name="Parker B.J."/>
            <person name="Washietl S."/>
            <person name="Kheradpour P."/>
            <person name="Ernst J."/>
            <person name="Jordan G."/>
            <person name="Mauceli E."/>
            <person name="Ward L.D."/>
            <person name="Lowe C.B."/>
            <person name="Holloway A.K."/>
            <person name="Clamp M."/>
            <person name="Gnerre S."/>
            <person name="Alfoldi J."/>
            <person name="Beal K."/>
            <person name="Chang J."/>
            <person name="Clawson H."/>
            <person name="Cuff J."/>
            <person name="Di Palma F."/>
            <person name="Fitzgerald S."/>
            <person name="Flicek P."/>
            <person name="Guttman M."/>
            <person name="Hubisz M.J."/>
            <person name="Jaffe D.B."/>
            <person name="Jungreis I."/>
            <person name="Kent W.J."/>
            <person name="Kostka D."/>
            <person name="Lara M."/>
            <person name="Martins A.L."/>
            <person name="Massingham T."/>
            <person name="Moltke I."/>
            <person name="Raney B.J."/>
            <person name="Rasmussen M.D."/>
            <person name="Robinson J."/>
            <person name="Stark A."/>
            <person name="Vilella A.J."/>
            <person name="Wen J."/>
            <person name="Xie X."/>
            <person name="Zody M.C."/>
            <person name="Baldwin J."/>
            <person name="Bloom T."/>
            <person name="Chin C.W."/>
            <person name="Heiman D."/>
            <person name="Nicol R."/>
            <person name="Nusbaum C."/>
            <person name="Young S."/>
            <person name="Wilkinson J."/>
            <person name="Worley K.C."/>
            <person name="Kovar C.L."/>
            <person name="Muzny D.M."/>
            <person name="Gibbs R.A."/>
            <person name="Cree A."/>
            <person name="Dihn H.H."/>
            <person name="Fowler G."/>
            <person name="Jhangiani S."/>
            <person name="Joshi V."/>
            <person name="Lee S."/>
            <person name="Lewis L.R."/>
            <person name="Nazareth L.V."/>
            <person name="Okwuonu G."/>
            <person name="Santibanez J."/>
            <person name="Warren W.C."/>
            <person name="Mardis E.R."/>
            <person name="Weinstock G.M."/>
            <person name="Wilson R.K."/>
            <person name="Delehaunty K."/>
            <person name="Dooling D."/>
            <person name="Fronik C."/>
            <person name="Fulton L."/>
            <person name="Fulton B."/>
            <person name="Graves T."/>
            <person name="Minx P."/>
            <person name="Sodergren E."/>
            <person name="Birney E."/>
            <person name="Margulies E.H."/>
            <person name="Herrero J."/>
            <person name="Green E.D."/>
            <person name="Haussler D."/>
            <person name="Siepel A."/>
            <person name="Goldman N."/>
            <person name="Pollard K.S."/>
            <person name="Pedersen J.S."/>
            <person name="Lander E.S."/>
            <person name="Kellis M."/>
        </authorList>
    </citation>
    <scope>NUCLEOTIDE SEQUENCE [LARGE SCALE GENOMIC DNA]</scope>
</reference>
<feature type="region of interest" description="Disordered" evidence="9">
    <location>
        <begin position="573"/>
        <end position="610"/>
    </location>
</feature>
<evidence type="ECO:0000259" key="10">
    <source>
        <dbReference type="PROSITE" id="PS50172"/>
    </source>
</evidence>
<dbReference type="EMBL" id="AAPE02058706">
    <property type="status" value="NOT_ANNOTATED_CDS"/>
    <property type="molecule type" value="Genomic_DNA"/>
</dbReference>
<feature type="compositionally biased region" description="Basic and acidic residues" evidence="9">
    <location>
        <begin position="341"/>
        <end position="352"/>
    </location>
</feature>
<evidence type="ECO:0000256" key="2">
    <source>
        <dbReference type="ARBA" id="ARBA00017027"/>
    </source>
</evidence>
<proteinExistence type="predicted"/>
<dbReference type="PANTHER" id="PTHR14625">
    <property type="entry name" value="MICROCEPHALIN"/>
    <property type="match status" value="1"/>
</dbReference>
<dbReference type="FunFam" id="3.40.50.10190:FF:000047">
    <property type="entry name" value="Microcephalin"/>
    <property type="match status" value="1"/>
</dbReference>
<keyword evidence="6" id="KW-0206">Cytoskeleton</keyword>
<feature type="compositionally biased region" description="Basic and acidic residues" evidence="9">
    <location>
        <begin position="575"/>
        <end position="586"/>
    </location>
</feature>
<evidence type="ECO:0000313" key="12">
    <source>
        <dbReference type="Proteomes" id="UP000001074"/>
    </source>
</evidence>
<sequence>MLTPCLFSDVVAYVEVWSANGTENYSKTFTNQLVEMGAKVSKTFNKQVTHVVFKDGYPRTWDKARERGVKLVSVLWVEKCRTAGAHVDEALFPATNTHEHLPCLIKKKHRCMQPKDFTPKTPENDKRLQKKFEKMANELQRQKTTLDNDVPVLLFESNGALMYSPTATAYRGRHRAMEQRLQEMKEKRANLSPTSSQMMEKSFDSPAHASCEASLNISHDTLCSEDSWAGGLQSSLEDPCGDSGHGDQERKLGGPTDDPRSPLCASSPALETSSVRSPASPRYLGRLAPQMPERHRAEEDAGWQTDPAGAAATPDQQPSVTQGHHLGHTARSSSSKRKRPLEHAHTPQEGRPKKPKCGRKSAVRLFSSPRGQVPASPAVGTPPGGTSSYEDYFSPDNLRERSLGTLPPGLQSPPGPAHPPCRAGLSRRERASILGMSDFSCLGKDPSLVPATSATAQASPRLHAPASGESHAPFLRNMPAAEDALGRGPPEGAQRGDGGPEGHHGAVTPGGKESGDPADMRCPQEEDATSGRLSSPAGESHMCLQRQESVSYIPLCLNGVDCKVSSKHWAHRLGRTSEDRETHEATSLDGCVRPGPARQDVPEGTQEGREDLARPVAAKKRGRGPKPVRTLVMTSMPADKQSIVTRVVAKLKGFSLAREVCESTTHVLAGQALRTLNVLLGLARGCWILSYEWVLWSLELGHWISEEPFELSDSFPAAPV</sequence>
<evidence type="ECO:0000256" key="7">
    <source>
        <dbReference type="ARBA" id="ARBA00025455"/>
    </source>
</evidence>